<protein>
    <recommendedName>
        <fullName evidence="9">Ectonucleotide pyrophosphatase/phosphodiesterase family member 3</fullName>
    </recommendedName>
</protein>
<dbReference type="GO" id="GO:0046872">
    <property type="term" value="F:metal ion binding"/>
    <property type="evidence" value="ECO:0007669"/>
    <property type="project" value="InterPro"/>
</dbReference>
<dbReference type="SMART" id="SM00892">
    <property type="entry name" value="Endonuclease_NS"/>
    <property type="match status" value="2"/>
</dbReference>
<dbReference type="Pfam" id="PF01223">
    <property type="entry name" value="Endonuclease_NS"/>
    <property type="match status" value="2"/>
</dbReference>
<proteinExistence type="predicted"/>
<dbReference type="InterPro" id="IPR017850">
    <property type="entry name" value="Alkaline_phosphatase_core_sf"/>
</dbReference>
<evidence type="ECO:0000256" key="1">
    <source>
        <dbReference type="ARBA" id="ARBA00022801"/>
    </source>
</evidence>
<feature type="domain" description="DNA/RNA non-specific endonuclease/pyrophosphatase/phosphodiesterase" evidence="6">
    <location>
        <begin position="1528"/>
        <end position="1747"/>
    </location>
</feature>
<feature type="compositionally biased region" description="Polar residues" evidence="3">
    <location>
        <begin position="273"/>
        <end position="288"/>
    </location>
</feature>
<keyword evidence="4" id="KW-1133">Transmembrane helix</keyword>
<feature type="domain" description="ENPP1-3/EXOG-like endonuclease/phosphodiesterase" evidence="5">
    <location>
        <begin position="803"/>
        <end position="1024"/>
    </location>
</feature>
<dbReference type="Proteomes" id="UP000005408">
    <property type="component" value="Unassembled WGS sequence"/>
</dbReference>
<reference evidence="7" key="1">
    <citation type="submission" date="2022-08" db="UniProtKB">
        <authorList>
            <consortium name="EnsemblMetazoa"/>
        </authorList>
    </citation>
    <scope>IDENTIFICATION</scope>
    <source>
        <strain evidence="7">05x7-T-G4-1.051#20</strain>
    </source>
</reference>
<dbReference type="InterPro" id="IPR044929">
    <property type="entry name" value="DNA/RNA_non-sp_Endonuclease_sf"/>
</dbReference>
<dbReference type="SUPFAM" id="SSF54060">
    <property type="entry name" value="His-Me finger endonucleases"/>
    <property type="match status" value="2"/>
</dbReference>
<feature type="transmembrane region" description="Helical" evidence="4">
    <location>
        <begin position="242"/>
        <end position="265"/>
    </location>
</feature>
<evidence type="ECO:0000256" key="2">
    <source>
        <dbReference type="ARBA" id="ARBA00023180"/>
    </source>
</evidence>
<evidence type="ECO:0008006" key="9">
    <source>
        <dbReference type="Google" id="ProtNLM"/>
    </source>
</evidence>
<name>A0A8W8KR77_MAGGI</name>
<dbReference type="GO" id="GO:0016787">
    <property type="term" value="F:hydrolase activity"/>
    <property type="evidence" value="ECO:0007669"/>
    <property type="project" value="UniProtKB-KW"/>
</dbReference>
<dbReference type="Pfam" id="PF15023">
    <property type="entry name" value="DUF4523"/>
    <property type="match status" value="1"/>
</dbReference>
<evidence type="ECO:0000313" key="7">
    <source>
        <dbReference type="EnsemblMetazoa" id="G2498.1:cds"/>
    </source>
</evidence>
<dbReference type="InterPro" id="IPR020821">
    <property type="entry name" value="ENPP1-3/EXOG-like_nuc-like"/>
</dbReference>
<evidence type="ECO:0000256" key="3">
    <source>
        <dbReference type="SAM" id="MobiDB-lite"/>
    </source>
</evidence>
<keyword evidence="4" id="KW-0812">Transmembrane</keyword>
<dbReference type="CDD" id="cd16018">
    <property type="entry name" value="Enpp"/>
    <property type="match status" value="3"/>
</dbReference>
<dbReference type="SUPFAM" id="SSF53649">
    <property type="entry name" value="Alkaline phosphatase-like"/>
    <property type="match status" value="3"/>
</dbReference>
<dbReference type="InterPro" id="IPR001604">
    <property type="entry name" value="Endo_G_ENPP1-like_dom"/>
</dbReference>
<evidence type="ECO:0000313" key="8">
    <source>
        <dbReference type="Proteomes" id="UP000005408"/>
    </source>
</evidence>
<evidence type="ECO:0000259" key="6">
    <source>
        <dbReference type="SMART" id="SM00892"/>
    </source>
</evidence>
<dbReference type="EnsemblMetazoa" id="G2498.1">
    <property type="protein sequence ID" value="G2498.1:cds"/>
    <property type="gene ID" value="G2498"/>
</dbReference>
<dbReference type="SMART" id="SM00477">
    <property type="entry name" value="NUC"/>
    <property type="match status" value="2"/>
</dbReference>
<dbReference type="Gene3D" id="3.40.570.10">
    <property type="entry name" value="Extracellular Endonuclease, subunit A"/>
    <property type="match status" value="2"/>
</dbReference>
<sequence length="1965" mass="221927">MIVGQSIRRSNIDLPIIFNRSNRKYDGNHMFKGSSLRRLYHRLTEPTQPVSVVRARYIAHRGAGAQLYQDTDSKNYENPRCSCYGKTNRDRELCIFTPQPERFTKDGQLDPVRLFKQDNLNKRLQLPLSTLVVRWQPKRHVCGYTLSDLLSVFSQFGSIQQLRLLSLNSALVVFEEIASACRGAFRSLDAWDIIACCKIMSGTKYNFVLQDSDNEASSSSFVVNTSTTELFEGARRKNKSRYIIYAVVLIIGIAVSLGVGLGVGLRKDKDGSSDSQTDTDAHKQTTAVPTSTISTHPSSGSTSSATSSTPSSVPSSTTSPPLNNWIDEPCIPHDVKPNTCPWSTPPLLLVSMDGFRADYLTRNLTPTIQKLGQCGVHTPYMRSVYPTLTFPNHYSIVTGLYPESHGIVDNNMYDEKINETFMLYGGKPEVRSNPAWWGGEPLWITARKQGKKSAAYFWVGSDVDISGHYPDIWKHYDGDIPYEERVDTVIDWLSLPDGDRPDFLMLYFDEPDHTGHTVGPDGPEVNEMLRKMDNIIAYLMNRLYRKQIHNCVNLIVLADHGMEKTSCSRRVFLDKYITPDDYLIFDGIIGSLHKDFYMKDNVVKKKETPTPLEDVMGLLTCKSGHLQTFSKSDIPARHHYTNNRRIGDIIIDVQAQWMVGKDKHVYCIKGNHGYDNLYRSMQAMFLAHGPGFKQNYSSQPFENIELYNLMSELIGIRPAPNNGTLGALHDIMHRPPSLDSMVPTVNYKNCPTVPTVRASNPKNNCSCDASSAVQYPQRVDESHSLPLGVVQQTEDHEACVLHNTDYSTAYSHKYNMPVWTSYVLRDGQNVSLVDNCVTTDGRIPANNRFPCTMYQTENITFASLFNDGFKSQSGSPEPSFSSNIMPMYQGFKSGIWTYLWRIISDFSGQPGDLSVTLGPAFDYNQDGLYEGIIDQTKFVDNDTRKIPLPTHFYLILIRCKNSAHQSPLTNCPIGDLDTISFILPNIPSIPNCMPEEEYLRENVARIRDIELLTGLRLLSKFNEETSARPRTHLTTALWPTQNIAYKWSDLPCDAKSQNTCPGKIPLLLISLDGFRADYLKQRLTPVIQKMRECGVHAPYMRSVYPTVTFPNHYTIVTGLYPESHGIISNNMYDAEIGEVFTLSSKTKADPRWWGGEPLWITAKKHSKKTATFFWPGSDVNISGIYPDIWKMYDGKVGFPERVYEVISWLTLPEEEKPDFITLYFDEPDHAGHGGGPESEGVSDQLKNVDDMLSRLMDTLYHKGLHNCVNIVVIADHGMDDVSCSQVVKLPDYMHDLIPDLAIFGGTFGRVETKYHKKSKYKIFPNDQNSTKPVSEVTGKIMCQHPKMKVFTGDTIPKRFHYYNNPRMGEILLDMQDQWLVTDSNYFYCNGGNRGWDNLYKSMHALFLAHGPGFKEKLQIEPFENIELYNMMSELLGITPAPNNGTLGSLHHILRNPAPLTDTTQTVDHKYCPVSGNTGGAWVPVCGCTNQKNQSVNDLMSEHLTSSPDLSSPLGRPVGSGNLSLCVLNYTSMLTGFNTDLQTPAWTQMVLSPKQNAMSQNQTSCIVNDPRIPQGSCDDFTDDSRNITMGFLYDTETFYPGSVGNFHYRSNALPMYKGFKLGIWKMTWKLAKDYAVKFNNSVSVMAGPAYDYNKDGLADQSFNESSYIKNDSSTVLPTHFFMTLVKCKNPSDKFPCGEDFDVMSFILPHVDTIPNCLTGEEYLADNVARVRDIELLTGLKLFSSYNTSTRARLSTFLPVSLWPSLSQKWIDTECGSPTTETCNSQYRPLVLISLDGFRADYLIRNFTPNIRRLSQCGVHAPYMRSVYPTKTFPNHYSIVTGLYPESHGIVDNNMYDTEITEKFSLSSPNATDPRWWGGEPIWNTVKKHNKTSATYFWPGSEVEIEGMRPDFYRDYDGKVPFLKRVDTVLSWMDLPANERPDFITLYFDEPDHAGHSYGPDDIVKVI</sequence>
<keyword evidence="1" id="KW-0378">Hydrolase</keyword>
<dbReference type="InterPro" id="IPR027827">
    <property type="entry name" value="Tex56"/>
</dbReference>
<keyword evidence="4" id="KW-0472">Membrane</keyword>
<evidence type="ECO:0000256" key="4">
    <source>
        <dbReference type="SAM" id="Phobius"/>
    </source>
</evidence>
<feature type="region of interest" description="Disordered" evidence="3">
    <location>
        <begin position="268"/>
        <end position="324"/>
    </location>
</feature>
<dbReference type="PANTHER" id="PTHR10151:SF114">
    <property type="entry name" value="ECTONUCLEOTIDE PYROPHOSPHATASE_PHOSPHODIESTERASE C27A7.3"/>
    <property type="match status" value="1"/>
</dbReference>
<keyword evidence="8" id="KW-1185">Reference proteome</keyword>
<dbReference type="GO" id="GO:0003676">
    <property type="term" value="F:nucleic acid binding"/>
    <property type="evidence" value="ECO:0007669"/>
    <property type="project" value="InterPro"/>
</dbReference>
<dbReference type="Gene3D" id="3.30.1360.180">
    <property type="match status" value="2"/>
</dbReference>
<organism evidence="7 8">
    <name type="scientific">Magallana gigas</name>
    <name type="common">Pacific oyster</name>
    <name type="synonym">Crassostrea gigas</name>
    <dbReference type="NCBI Taxonomy" id="29159"/>
    <lineage>
        <taxon>Eukaryota</taxon>
        <taxon>Metazoa</taxon>
        <taxon>Spiralia</taxon>
        <taxon>Lophotrochozoa</taxon>
        <taxon>Mollusca</taxon>
        <taxon>Bivalvia</taxon>
        <taxon>Autobranchia</taxon>
        <taxon>Pteriomorphia</taxon>
        <taxon>Ostreida</taxon>
        <taxon>Ostreoidea</taxon>
        <taxon>Ostreidae</taxon>
        <taxon>Magallana</taxon>
    </lineage>
</organism>
<feature type="compositionally biased region" description="Low complexity" evidence="3">
    <location>
        <begin position="289"/>
        <end position="321"/>
    </location>
</feature>
<feature type="domain" description="ENPP1-3/EXOG-like endonuclease/phosphodiesterase" evidence="5">
    <location>
        <begin position="1529"/>
        <end position="1747"/>
    </location>
</feature>
<dbReference type="PANTHER" id="PTHR10151">
    <property type="entry name" value="ECTONUCLEOTIDE PYROPHOSPHATASE/PHOSPHODIESTERASE"/>
    <property type="match status" value="1"/>
</dbReference>
<keyword evidence="2" id="KW-0325">Glycoprotein</keyword>
<dbReference type="InterPro" id="IPR002591">
    <property type="entry name" value="Phosphodiest/P_Trfase"/>
</dbReference>
<dbReference type="Pfam" id="PF01663">
    <property type="entry name" value="Phosphodiest"/>
    <property type="match status" value="3"/>
</dbReference>
<feature type="domain" description="DNA/RNA non-specific endonuclease/pyrophosphatase/phosphodiesterase" evidence="6">
    <location>
        <begin position="802"/>
        <end position="1024"/>
    </location>
</feature>
<dbReference type="InterPro" id="IPR044925">
    <property type="entry name" value="His-Me_finger_sf"/>
</dbReference>
<dbReference type="Gene3D" id="3.40.720.10">
    <property type="entry name" value="Alkaline Phosphatase, subunit A"/>
    <property type="match status" value="3"/>
</dbReference>
<accession>A0A8W8KR77</accession>
<evidence type="ECO:0000259" key="5">
    <source>
        <dbReference type="SMART" id="SM00477"/>
    </source>
</evidence>